<keyword evidence="2" id="KW-0812">Transmembrane</keyword>
<evidence type="ECO:0000256" key="1">
    <source>
        <dbReference type="ARBA" id="ARBA00010199"/>
    </source>
</evidence>
<feature type="transmembrane region" description="Helical" evidence="2">
    <location>
        <begin position="32"/>
        <end position="52"/>
    </location>
</feature>
<dbReference type="PANTHER" id="PTHR11206">
    <property type="entry name" value="MULTIDRUG RESISTANCE PROTEIN"/>
    <property type="match status" value="1"/>
</dbReference>
<protein>
    <recommendedName>
        <fullName evidence="5">Polysaccharide biosynthesis protein C-terminal domain-containing protein</fullName>
    </recommendedName>
</protein>
<dbReference type="GO" id="GO:0042910">
    <property type="term" value="F:xenobiotic transmembrane transporter activity"/>
    <property type="evidence" value="ECO:0007669"/>
    <property type="project" value="InterPro"/>
</dbReference>
<comment type="similarity">
    <text evidence="1">Belongs to the multi antimicrobial extrusion (MATE) (TC 2.A.66.1) family.</text>
</comment>
<name>W1NJY2_AMBTC</name>
<evidence type="ECO:0000313" key="3">
    <source>
        <dbReference type="EMBL" id="ERM95823.1"/>
    </source>
</evidence>
<dbReference type="AlphaFoldDB" id="W1NJY2"/>
<keyword evidence="2" id="KW-1133">Transmembrane helix</keyword>
<evidence type="ECO:0008006" key="5">
    <source>
        <dbReference type="Google" id="ProtNLM"/>
    </source>
</evidence>
<feature type="transmembrane region" description="Helical" evidence="2">
    <location>
        <begin position="132"/>
        <end position="153"/>
    </location>
</feature>
<dbReference type="GO" id="GO:0016020">
    <property type="term" value="C:membrane"/>
    <property type="evidence" value="ECO:0007669"/>
    <property type="project" value="InterPro"/>
</dbReference>
<dbReference type="Gramene" id="ERM95823">
    <property type="protein sequence ID" value="ERM95823"/>
    <property type="gene ID" value="AMTR_s00060p00071170"/>
</dbReference>
<keyword evidence="4" id="KW-1185">Reference proteome</keyword>
<dbReference type="STRING" id="13333.W1NJY2"/>
<dbReference type="HOGENOM" id="CLU_012893_2_2_1"/>
<sequence>MMIALGFLASASVRVANELGAGNARGAKFATLVVTLTSMSLGCVLWVLFIVFRKQMAYIFTNDEQVREAVINLSILLAFSVRLNSVQPVLSGVAIGAGWQSKVAYVNITCYYVIGIPLGLVLGYVLERGVKGIWIGMLCGTGAQTMVLAFMTYRTDWNKQQAWWRLKMSEKVGAMKEMLDSTGLGVAREKASIMEGEVAGGQCIHCLKVISWAND</sequence>
<organism evidence="3 4">
    <name type="scientific">Amborella trichopoda</name>
    <dbReference type="NCBI Taxonomy" id="13333"/>
    <lineage>
        <taxon>Eukaryota</taxon>
        <taxon>Viridiplantae</taxon>
        <taxon>Streptophyta</taxon>
        <taxon>Embryophyta</taxon>
        <taxon>Tracheophyta</taxon>
        <taxon>Spermatophyta</taxon>
        <taxon>Magnoliopsida</taxon>
        <taxon>Amborellales</taxon>
        <taxon>Amborellaceae</taxon>
        <taxon>Amborella</taxon>
    </lineage>
</organism>
<proteinExistence type="inferred from homology"/>
<dbReference type="OMA" id="KVISWAN"/>
<dbReference type="GO" id="GO:0015297">
    <property type="term" value="F:antiporter activity"/>
    <property type="evidence" value="ECO:0007669"/>
    <property type="project" value="InterPro"/>
</dbReference>
<accession>W1NJY2</accession>
<dbReference type="Proteomes" id="UP000017836">
    <property type="component" value="Unassembled WGS sequence"/>
</dbReference>
<dbReference type="EMBL" id="KI397373">
    <property type="protein sequence ID" value="ERM95823.1"/>
    <property type="molecule type" value="Genomic_DNA"/>
</dbReference>
<evidence type="ECO:0000313" key="4">
    <source>
        <dbReference type="Proteomes" id="UP000017836"/>
    </source>
</evidence>
<keyword evidence="2" id="KW-0472">Membrane</keyword>
<reference evidence="4" key="1">
    <citation type="journal article" date="2013" name="Science">
        <title>The Amborella genome and the evolution of flowering plants.</title>
        <authorList>
            <consortium name="Amborella Genome Project"/>
        </authorList>
    </citation>
    <scope>NUCLEOTIDE SEQUENCE [LARGE SCALE GENOMIC DNA]</scope>
</reference>
<dbReference type="InterPro" id="IPR002528">
    <property type="entry name" value="MATE_fam"/>
</dbReference>
<feature type="transmembrane region" description="Helical" evidence="2">
    <location>
        <begin position="104"/>
        <end position="126"/>
    </location>
</feature>
<gene>
    <name evidence="3" type="ORF">AMTR_s00060p00071170</name>
</gene>
<evidence type="ECO:0000256" key="2">
    <source>
        <dbReference type="SAM" id="Phobius"/>
    </source>
</evidence>
<dbReference type="Pfam" id="PF01554">
    <property type="entry name" value="MatE"/>
    <property type="match status" value="1"/>
</dbReference>
<dbReference type="eggNOG" id="KOG1347">
    <property type="taxonomic scope" value="Eukaryota"/>
</dbReference>